<feature type="compositionally biased region" description="Low complexity" evidence="5">
    <location>
        <begin position="87"/>
        <end position="112"/>
    </location>
</feature>
<evidence type="ECO:0000313" key="6">
    <source>
        <dbReference type="EMBL" id="TDA39617.1"/>
    </source>
</evidence>
<name>A0A523BF98_9CREN</name>
<dbReference type="Gene3D" id="1.10.60.20">
    <property type="entry name" value="Ribosomal protein S17e-like"/>
    <property type="match status" value="1"/>
</dbReference>
<protein>
    <recommendedName>
        <fullName evidence="4">Small ribosomal subunit protein eS17</fullName>
    </recommendedName>
</protein>
<gene>
    <name evidence="4" type="primary">rps17e</name>
    <name evidence="6" type="ORF">DSO08_01755</name>
</gene>
<accession>A0A523BF98</accession>
<sequence length="112" mass="12201">MGKVRIGKVKAIAVELTERYPNVFTTDFETNKKLVYQYSDIRSKHLGNRVAGYITRLLVSKKKREEAIAAEEAELAKMAGSEDKAPEAPSEPAPQETGSTEGAAAGTEKTTE</sequence>
<dbReference type="InterPro" id="IPR036401">
    <property type="entry name" value="Ribosomal_eS17_sf"/>
</dbReference>
<dbReference type="NCBIfam" id="NF002242">
    <property type="entry name" value="PRK01151.1"/>
    <property type="match status" value="1"/>
</dbReference>
<comment type="caution">
    <text evidence="6">The sequence shown here is derived from an EMBL/GenBank/DDBJ whole genome shotgun (WGS) entry which is preliminary data.</text>
</comment>
<dbReference type="Pfam" id="PF00833">
    <property type="entry name" value="Ribosomal_S17e"/>
    <property type="match status" value="1"/>
</dbReference>
<evidence type="ECO:0000256" key="1">
    <source>
        <dbReference type="ARBA" id="ARBA00010444"/>
    </source>
</evidence>
<dbReference type="InterPro" id="IPR001210">
    <property type="entry name" value="Ribosomal_eS17"/>
</dbReference>
<evidence type="ECO:0000256" key="4">
    <source>
        <dbReference type="HAMAP-Rule" id="MF_00511"/>
    </source>
</evidence>
<dbReference type="EMBL" id="QNVH01000009">
    <property type="protein sequence ID" value="TDA39617.1"/>
    <property type="molecule type" value="Genomic_DNA"/>
</dbReference>
<dbReference type="GO" id="GO:0003735">
    <property type="term" value="F:structural constituent of ribosome"/>
    <property type="evidence" value="ECO:0007669"/>
    <property type="project" value="InterPro"/>
</dbReference>
<proteinExistence type="inferred from homology"/>
<feature type="region of interest" description="Disordered" evidence="5">
    <location>
        <begin position="73"/>
        <end position="112"/>
    </location>
</feature>
<evidence type="ECO:0000256" key="5">
    <source>
        <dbReference type="SAM" id="MobiDB-lite"/>
    </source>
</evidence>
<dbReference type="PANTHER" id="PTHR10732">
    <property type="entry name" value="40S RIBOSOMAL PROTEIN S17"/>
    <property type="match status" value="1"/>
</dbReference>
<keyword evidence="3 4" id="KW-0687">Ribonucleoprotein</keyword>
<dbReference type="AlphaFoldDB" id="A0A523BF98"/>
<keyword evidence="2 4" id="KW-0689">Ribosomal protein</keyword>
<reference evidence="6 7" key="1">
    <citation type="journal article" date="2019" name="Nat. Microbiol.">
        <title>Expanding anaerobic alkane metabolism in the domain of Archaea.</title>
        <authorList>
            <person name="Wang Y."/>
            <person name="Wegener G."/>
            <person name="Hou J."/>
            <person name="Wang F."/>
            <person name="Xiao X."/>
        </authorList>
    </citation>
    <scope>NUCLEOTIDE SEQUENCE [LARGE SCALE GENOMIC DNA]</scope>
    <source>
        <strain evidence="6">WYZ-LMO10</strain>
    </source>
</reference>
<dbReference type="Proteomes" id="UP000315399">
    <property type="component" value="Unassembled WGS sequence"/>
</dbReference>
<comment type="similarity">
    <text evidence="1 4">Belongs to the eukaryotic ribosomal protein eS17 family.</text>
</comment>
<evidence type="ECO:0000313" key="7">
    <source>
        <dbReference type="Proteomes" id="UP000315399"/>
    </source>
</evidence>
<organism evidence="6 7">
    <name type="scientific">Thermoproteota archaeon</name>
    <dbReference type="NCBI Taxonomy" id="2056631"/>
    <lineage>
        <taxon>Archaea</taxon>
        <taxon>Thermoproteota</taxon>
    </lineage>
</organism>
<evidence type="ECO:0000256" key="3">
    <source>
        <dbReference type="ARBA" id="ARBA00023274"/>
    </source>
</evidence>
<dbReference type="GO" id="GO:0005840">
    <property type="term" value="C:ribosome"/>
    <property type="evidence" value="ECO:0007669"/>
    <property type="project" value="UniProtKB-KW"/>
</dbReference>
<dbReference type="GO" id="GO:1990904">
    <property type="term" value="C:ribonucleoprotein complex"/>
    <property type="evidence" value="ECO:0007669"/>
    <property type="project" value="UniProtKB-KW"/>
</dbReference>
<dbReference type="GO" id="GO:0006412">
    <property type="term" value="P:translation"/>
    <property type="evidence" value="ECO:0007669"/>
    <property type="project" value="UniProtKB-UniRule"/>
</dbReference>
<dbReference type="SUPFAM" id="SSF116820">
    <property type="entry name" value="Rps17e-like"/>
    <property type="match status" value="1"/>
</dbReference>
<dbReference type="PANTHER" id="PTHR10732:SF0">
    <property type="entry name" value="40S RIBOSOMAL PROTEIN S17"/>
    <property type="match status" value="1"/>
</dbReference>
<evidence type="ECO:0000256" key="2">
    <source>
        <dbReference type="ARBA" id="ARBA00022980"/>
    </source>
</evidence>
<dbReference type="HAMAP" id="MF_00511">
    <property type="entry name" value="Ribosomal_eS17"/>
    <property type="match status" value="1"/>
</dbReference>